<dbReference type="FunFam" id="1.10.8.710:FF:000001">
    <property type="entry name" value="Dynein axonemal heavy chain 2"/>
    <property type="match status" value="1"/>
</dbReference>
<dbReference type="Pfam" id="PF18198">
    <property type="entry name" value="AAA_lid_11"/>
    <property type="match status" value="1"/>
</dbReference>
<dbReference type="InterPro" id="IPR004273">
    <property type="entry name" value="Dynein_heavy_D6_P-loop"/>
</dbReference>
<evidence type="ECO:0000256" key="4">
    <source>
        <dbReference type="ARBA" id="ARBA00022701"/>
    </source>
</evidence>
<keyword evidence="9" id="KW-0282">Flagellum</keyword>
<dbReference type="InterPro" id="IPR003593">
    <property type="entry name" value="AAA+_ATPase"/>
</dbReference>
<evidence type="ECO:0000313" key="22">
    <source>
        <dbReference type="Proteomes" id="UP001472866"/>
    </source>
</evidence>
<dbReference type="InterPro" id="IPR013783">
    <property type="entry name" value="Ig-like_fold"/>
</dbReference>
<dbReference type="SMART" id="SM00557">
    <property type="entry name" value="IG_FLMN"/>
    <property type="match status" value="1"/>
</dbReference>
<dbReference type="PANTHER" id="PTHR45703">
    <property type="entry name" value="DYNEIN HEAVY CHAIN"/>
    <property type="match status" value="1"/>
</dbReference>
<feature type="domain" description="AAA+ ATPase" evidence="19">
    <location>
        <begin position="2705"/>
        <end position="2864"/>
    </location>
</feature>
<feature type="coiled-coil region" evidence="17">
    <location>
        <begin position="3185"/>
        <end position="3233"/>
    </location>
</feature>
<dbReference type="Pfam" id="PF12777">
    <property type="entry name" value="MT"/>
    <property type="match status" value="1"/>
</dbReference>
<dbReference type="Pfam" id="PF12774">
    <property type="entry name" value="AAA_6"/>
    <property type="match status" value="2"/>
</dbReference>
<evidence type="ECO:0000256" key="14">
    <source>
        <dbReference type="ARBA" id="ARBA00023212"/>
    </source>
</evidence>
<keyword evidence="22" id="KW-1185">Reference proteome</keyword>
<dbReference type="InterPro" id="IPR014756">
    <property type="entry name" value="Ig_E-set"/>
</dbReference>
<dbReference type="FunFam" id="3.40.50.300:FF:002141">
    <property type="entry name" value="Dynein heavy chain"/>
    <property type="match status" value="1"/>
</dbReference>
<dbReference type="InterPro" id="IPR024743">
    <property type="entry name" value="Dynein_HC_stalk"/>
</dbReference>
<keyword evidence="11 17" id="KW-0175">Coiled coil</keyword>
<dbReference type="Pfam" id="PF24681">
    <property type="entry name" value="Kelch_KLHDC2_KLHL20_DRC7"/>
    <property type="match status" value="2"/>
</dbReference>
<name>A0AAX4PEM3_9CHLO</name>
<feature type="repeat" description="Filamin" evidence="16">
    <location>
        <begin position="374"/>
        <end position="490"/>
    </location>
</feature>
<dbReference type="Gene3D" id="1.10.8.710">
    <property type="match status" value="1"/>
</dbReference>
<evidence type="ECO:0000256" key="5">
    <source>
        <dbReference type="ARBA" id="ARBA00022737"/>
    </source>
</evidence>
<evidence type="ECO:0000256" key="3">
    <source>
        <dbReference type="ARBA" id="ARBA00022490"/>
    </source>
</evidence>
<dbReference type="Gene3D" id="1.20.58.1120">
    <property type="match status" value="1"/>
</dbReference>
<dbReference type="InterPro" id="IPR043157">
    <property type="entry name" value="Dynein_AAA1S"/>
</dbReference>
<dbReference type="Gene3D" id="1.20.140.100">
    <property type="entry name" value="Dynein heavy chain, N-terminal domain 2"/>
    <property type="match status" value="1"/>
</dbReference>
<dbReference type="SMART" id="SM00382">
    <property type="entry name" value="AAA"/>
    <property type="match status" value="3"/>
</dbReference>
<keyword evidence="8" id="KW-0067">ATP-binding</keyword>
<dbReference type="Gene3D" id="2.120.10.80">
    <property type="entry name" value="Kelch-type beta propeller"/>
    <property type="match status" value="3"/>
</dbReference>
<evidence type="ECO:0000256" key="15">
    <source>
        <dbReference type="ARBA" id="ARBA00023273"/>
    </source>
</evidence>
<dbReference type="PANTHER" id="PTHR45703:SF8">
    <property type="entry name" value="DYNEINS HEAVY CHAIN"/>
    <property type="match status" value="1"/>
</dbReference>
<dbReference type="FunFam" id="1.20.58.1120:FF:000001">
    <property type="entry name" value="dynein heavy chain 2, axonemal"/>
    <property type="match status" value="1"/>
</dbReference>
<dbReference type="FunFam" id="3.40.50.300:FF:000049">
    <property type="entry name" value="Dynein, axonemal, heavy chain 5"/>
    <property type="match status" value="1"/>
</dbReference>
<dbReference type="Pfam" id="PF12781">
    <property type="entry name" value="AAA_9"/>
    <property type="match status" value="1"/>
</dbReference>
<feature type="compositionally biased region" description="Basic and acidic residues" evidence="18">
    <location>
        <begin position="644"/>
        <end position="658"/>
    </location>
</feature>
<evidence type="ECO:0000256" key="7">
    <source>
        <dbReference type="ARBA" id="ARBA00022794"/>
    </source>
</evidence>
<dbReference type="Gene3D" id="1.20.920.20">
    <property type="match status" value="1"/>
</dbReference>
<dbReference type="FunFam" id="3.20.180.20:FF:000001">
    <property type="entry name" value="Dynein axonemal heavy chain 5"/>
    <property type="match status" value="1"/>
</dbReference>
<dbReference type="GO" id="GO:0005524">
    <property type="term" value="F:ATP binding"/>
    <property type="evidence" value="ECO:0007669"/>
    <property type="project" value="UniProtKB-KW"/>
</dbReference>
<dbReference type="Pfam" id="PF00630">
    <property type="entry name" value="Filamin"/>
    <property type="match status" value="1"/>
</dbReference>
<dbReference type="FunFam" id="1.20.140.100:FF:000001">
    <property type="entry name" value="dynein heavy chain 17, axonemal"/>
    <property type="match status" value="1"/>
</dbReference>
<dbReference type="FunFam" id="1.20.920.20:FF:000001">
    <property type="entry name" value="dynein heavy chain 2, axonemal"/>
    <property type="match status" value="1"/>
</dbReference>
<dbReference type="GO" id="GO:0045505">
    <property type="term" value="F:dynein intermediate chain binding"/>
    <property type="evidence" value="ECO:0007669"/>
    <property type="project" value="InterPro"/>
</dbReference>
<feature type="domain" description="AAA+ ATPase" evidence="19">
    <location>
        <begin position="2358"/>
        <end position="2504"/>
    </location>
</feature>
<dbReference type="Pfam" id="PF17857">
    <property type="entry name" value="AAA_lid_1"/>
    <property type="match status" value="1"/>
</dbReference>
<dbReference type="Pfam" id="PF12775">
    <property type="entry name" value="AAA_7"/>
    <property type="match status" value="1"/>
</dbReference>
<keyword evidence="15" id="KW-0966">Cell projection</keyword>
<proteinExistence type="inferred from homology"/>
<evidence type="ECO:0000256" key="2">
    <source>
        <dbReference type="ARBA" id="ARBA00008887"/>
    </source>
</evidence>
<keyword evidence="13" id="KW-0505">Motor protein</keyword>
<dbReference type="GO" id="GO:0005874">
    <property type="term" value="C:microtubule"/>
    <property type="evidence" value="ECO:0007669"/>
    <property type="project" value="UniProtKB-KW"/>
</dbReference>
<dbReference type="Gene3D" id="2.60.40.10">
    <property type="entry name" value="Immunoglobulins"/>
    <property type="match status" value="2"/>
</dbReference>
<keyword evidence="3" id="KW-0963">Cytoplasm</keyword>
<keyword evidence="4" id="KW-0493">Microtubule</keyword>
<dbReference type="FunFam" id="1.10.287.2620:FF:000001">
    <property type="entry name" value="Cytoplasmic dynein heavy chain 1"/>
    <property type="match status" value="1"/>
</dbReference>
<feature type="region of interest" description="Disordered" evidence="18">
    <location>
        <begin position="596"/>
        <end position="737"/>
    </location>
</feature>
<dbReference type="FunFam" id="3.40.50.300:FF:001275">
    <property type="entry name" value="Dynein heavy chain, putative"/>
    <property type="match status" value="1"/>
</dbReference>
<dbReference type="FunFam" id="3.40.50.300:FF:000738">
    <property type="entry name" value="Dynein heavy chain axonemal"/>
    <property type="match status" value="1"/>
</dbReference>
<keyword evidence="7" id="KW-0970">Cilium biogenesis/degradation</keyword>
<dbReference type="InterPro" id="IPR024317">
    <property type="entry name" value="Dynein_heavy_chain_D4_dom"/>
</dbReference>
<dbReference type="InterPro" id="IPR027417">
    <property type="entry name" value="P-loop_NTPase"/>
</dbReference>
<comment type="similarity">
    <text evidence="2">Belongs to the dynein heavy chain family.</text>
</comment>
<evidence type="ECO:0000256" key="1">
    <source>
        <dbReference type="ARBA" id="ARBA00004611"/>
    </source>
</evidence>
<dbReference type="GO" id="GO:0051959">
    <property type="term" value="F:dynein light intermediate chain binding"/>
    <property type="evidence" value="ECO:0007669"/>
    <property type="project" value="InterPro"/>
</dbReference>
<feature type="compositionally biased region" description="Acidic residues" evidence="18">
    <location>
        <begin position="659"/>
        <end position="674"/>
    </location>
</feature>
<protein>
    <submittedName>
        <fullName evidence="21">Alpha chain of dynein</fullName>
    </submittedName>
</protein>
<dbReference type="FunFam" id="3.10.490.20:FF:000009">
    <property type="entry name" value="Dynein heavy chain 4"/>
    <property type="match status" value="1"/>
</dbReference>
<organism evidence="21 22">
    <name type="scientific">Chloropicon roscoffensis</name>
    <dbReference type="NCBI Taxonomy" id="1461544"/>
    <lineage>
        <taxon>Eukaryota</taxon>
        <taxon>Viridiplantae</taxon>
        <taxon>Chlorophyta</taxon>
        <taxon>Chloropicophyceae</taxon>
        <taxon>Chloropicales</taxon>
        <taxon>Chloropicaceae</taxon>
        <taxon>Chloropicon</taxon>
    </lineage>
</organism>
<evidence type="ECO:0000256" key="18">
    <source>
        <dbReference type="SAM" id="MobiDB-lite"/>
    </source>
</evidence>
<dbReference type="GO" id="GO:0007018">
    <property type="term" value="P:microtubule-based movement"/>
    <property type="evidence" value="ECO:0007669"/>
    <property type="project" value="InterPro"/>
</dbReference>
<dbReference type="Pfam" id="PF12780">
    <property type="entry name" value="AAA_8"/>
    <property type="match status" value="1"/>
</dbReference>
<dbReference type="CDD" id="cd00102">
    <property type="entry name" value="IPT"/>
    <property type="match status" value="1"/>
</dbReference>
<feature type="coiled-coil region" evidence="17">
    <location>
        <begin position="3492"/>
        <end position="3571"/>
    </location>
</feature>
<dbReference type="Pfam" id="PF18199">
    <property type="entry name" value="Dynein_C"/>
    <property type="match status" value="1"/>
</dbReference>
<keyword evidence="14" id="KW-0206">Cytoskeleton</keyword>
<dbReference type="InterPro" id="IPR015915">
    <property type="entry name" value="Kelch-typ_b-propeller"/>
</dbReference>
<evidence type="ECO:0000256" key="16">
    <source>
        <dbReference type="PROSITE-ProRule" id="PRU00087"/>
    </source>
</evidence>
<evidence type="ECO:0000256" key="17">
    <source>
        <dbReference type="SAM" id="Coils"/>
    </source>
</evidence>
<dbReference type="SUPFAM" id="SSF117281">
    <property type="entry name" value="Kelch motif"/>
    <property type="match status" value="2"/>
</dbReference>
<dbReference type="Pfam" id="PF17852">
    <property type="entry name" value="Dynein_AAA_lid"/>
    <property type="match status" value="1"/>
</dbReference>
<dbReference type="EMBL" id="CP151509">
    <property type="protein sequence ID" value="WZN64425.1"/>
    <property type="molecule type" value="Genomic_DNA"/>
</dbReference>
<feature type="domain" description="IPT/TIG" evidence="20">
    <location>
        <begin position="283"/>
        <end position="374"/>
    </location>
</feature>
<keyword evidence="5" id="KW-0677">Repeat</keyword>
<dbReference type="SUPFAM" id="SSF52540">
    <property type="entry name" value="P-loop containing nucleoside triphosphate hydrolases"/>
    <property type="match status" value="4"/>
</dbReference>
<dbReference type="Gene3D" id="1.10.472.130">
    <property type="match status" value="1"/>
</dbReference>
<keyword evidence="10" id="KW-0243">Dynein</keyword>
<dbReference type="Gene3D" id="3.20.180.20">
    <property type="entry name" value="Dynein heavy chain, N-terminal domain 2"/>
    <property type="match status" value="1"/>
</dbReference>
<keyword evidence="12" id="KW-0969">Cilium</keyword>
<evidence type="ECO:0000256" key="12">
    <source>
        <dbReference type="ARBA" id="ARBA00023069"/>
    </source>
</evidence>
<dbReference type="InterPro" id="IPR001298">
    <property type="entry name" value="Filamin/ABP280_rpt"/>
</dbReference>
<dbReference type="GO" id="GO:0008569">
    <property type="term" value="F:minus-end-directed microtubule motor activity"/>
    <property type="evidence" value="ECO:0007669"/>
    <property type="project" value="InterPro"/>
</dbReference>
<dbReference type="Pfam" id="PF01833">
    <property type="entry name" value="TIG"/>
    <property type="match status" value="1"/>
</dbReference>
<evidence type="ECO:0000259" key="19">
    <source>
        <dbReference type="SMART" id="SM00382"/>
    </source>
</evidence>
<dbReference type="InterPro" id="IPR042228">
    <property type="entry name" value="Dynein_linker_3"/>
</dbReference>
<dbReference type="InterPro" id="IPR041658">
    <property type="entry name" value="AAA_lid_11"/>
</dbReference>
<evidence type="ECO:0000256" key="8">
    <source>
        <dbReference type="ARBA" id="ARBA00022840"/>
    </source>
</evidence>
<evidence type="ECO:0000256" key="10">
    <source>
        <dbReference type="ARBA" id="ARBA00023017"/>
    </source>
</evidence>
<dbReference type="Gene3D" id="3.10.490.20">
    <property type="match status" value="1"/>
</dbReference>
<dbReference type="InterPro" id="IPR041466">
    <property type="entry name" value="Dynein_AAA5_ext"/>
</dbReference>
<dbReference type="Gene3D" id="1.20.1270.280">
    <property type="match status" value="1"/>
</dbReference>
<dbReference type="InterPro" id="IPR017868">
    <property type="entry name" value="Filamin/ABP280_repeat-like"/>
</dbReference>
<dbReference type="InterPro" id="IPR035699">
    <property type="entry name" value="AAA_6"/>
</dbReference>
<comment type="subcellular location">
    <subcellularLocation>
        <location evidence="1">Cytoplasm</location>
        <location evidence="1">Cytoskeleton</location>
        <location evidence="1">Flagellum axoneme</location>
    </subcellularLocation>
</comment>
<dbReference type="Pfam" id="PF03028">
    <property type="entry name" value="Dynein_heavy"/>
    <property type="match status" value="1"/>
</dbReference>
<evidence type="ECO:0000256" key="13">
    <source>
        <dbReference type="ARBA" id="ARBA00023175"/>
    </source>
</evidence>
<gene>
    <name evidence="21" type="ORF">HKI87_09g59810</name>
</gene>
<feature type="compositionally biased region" description="Basic and acidic residues" evidence="18">
    <location>
        <begin position="615"/>
        <end position="634"/>
    </location>
</feature>
<dbReference type="GO" id="GO:0030286">
    <property type="term" value="C:dynein complex"/>
    <property type="evidence" value="ECO:0007669"/>
    <property type="project" value="UniProtKB-KW"/>
</dbReference>
<dbReference type="InterPro" id="IPR035706">
    <property type="entry name" value="AAA_9"/>
</dbReference>
<evidence type="ECO:0000256" key="11">
    <source>
        <dbReference type="ARBA" id="ARBA00023054"/>
    </source>
</evidence>
<dbReference type="Gene3D" id="3.40.50.300">
    <property type="entry name" value="P-loop containing nucleotide triphosphate hydrolases"/>
    <property type="match status" value="5"/>
</dbReference>
<keyword evidence="6" id="KW-0547">Nucleotide-binding</keyword>
<dbReference type="Gene3D" id="1.10.8.720">
    <property type="entry name" value="Region D6 of dynein motor"/>
    <property type="match status" value="1"/>
</dbReference>
<sequence>MLDIQSPDLLVWNESKTSSVTGGGEMPLPRSHHTAVAISANRLLIFGGINTRTRYDDVWILEIQGDKGVWIKPHVEGPTPPARSHHTCAFRDNVVYLFGGYGGHGKAYDDLWTLSLGDDDTPMTWTLAEPKGHGPSPRFNHTIAYFPNNLVISGGRDNSQTFRDMHLLDLETMTWQDAATNPSLAVGICNNVCSAIESVPNYKLFTFGGKKGIMDYINSVDVMDCGQLVWNTMNVMGKPPCPREDTAWIYDNKSCCLVVFGGWANRWMGDTWKLNISAIIGPPYACMRITPNDGPVFGDTELKISGLQFRQSPKIEVRFGSGKHEVTVPGTFVDQNTITCTTPNYEKFGAMEVDVRVSISGEGWTVNKVRFQYFANTAAKNCLAFGPGILSNGLFGVDMPFLIQSKDTCNSKRITGGDRFLVEVVNKDDAKVKGDVKIEDLMNGLYEVNYTVPRPGKYVVSICHDDLDEDTKSGNVELIHIRGSPFEVELENPWSYPTVEGDVPEKAPKTNLCPVANSFALMGEEDISILAPEGGNWTWKKSEVEGTAPAKRTDASIASIGNEIIIFGGKTEEGDTLNDVHVLKKTENVLKWSAITDVSAPSEPATPMAKPSTPPKEEPKPEAEDKPEAETEDKPEAEEAAAEDAAKEEDAGGEKEEGTAEEGAEEKEEAEAAEGEAKESTEGADESEPAKEAEPAAEEAEPQAAKEPEQEQEPEVPATPTPKELKTHDPSKPQPRMSAACCTLKSKNQFFIFGGVDDENVVSDHGFLEGFDKGNLKWSNPKVADAEWERRKGYLAACSGGKVYIFGGVSTNEETEEQTYHNDVFEVSIQAKDTWATTPIELKGEVPSARVGSLFSPFGLGKLILFGGTNQAGEKLYDAYIYEIKSSTFTRVFCADPGLLPKDGAILAIHGSKILTLAAGEEGKYDALSTLDPEDVRERYSFTSIMQKFTTNNLDELESWVAKMNAGLQLADNLEGVAQDFSKLLQVMGALFEIKSAKGTKELLLDQVKETLQVLGPSAMGSSKKKAQLAEIEELWETVLEAAPLVKASVQTIQDVEGERIKKDIADFAVKVKDFRKAFTDRNFFKFDNGWDASYSELDGAVNEIESLNEELYKFKRLADLFEFPEVIAPIAETIDNCQADLGVLRSVWTTTQKCETQFSEWRKTTWTEIKTDVMEMGTKGFIKEIKALPQRARAYDVYSGIERSAKNFLICIPLVADLSSPDMRDRHWQQLMEKTGVKLVIDANFKLDDLLALELHKYEDDVSEIVDRAQKEAKMEKSLSVLKETWKTVEYLFAQHKSTNVYTIKMSEETVETLEDNQVLVQGMMANRYMDTFRDEITGWNKTLASVADVSQIMMEIQRTWAYLEALFIHSDEVKKELPEAADQFKKIDQKIKEVLGTMNTTKNVVQCCTKIPLSDLEAEQKSLEFCEKALSDYMESKKRAFPRFYFVSTAELLDILSNSNEPANVQKHMSKCFQAIGSLKLDNDKPPPGTRPSGLGMISCVGSEEVEFKTPIKLDGKVEEYMNATVAKMRSELRGYLDDSIKAYPSKARTEWVFDWPSQLTLVVNQVFWTHEVDEAFANMAKDKDSLKKYSETQVKQLTDLIALTRTELPKPKRTKVMNMITIDAHSRDIVNNMVEAKVDKADDFLWASQLKTYWDKDINDCKVGVCDASFPYGYEYLGNGGRLVITPLTDRIYITATQACWLCLGTAPQGPAGTGKTETTKDLSAQLGKGIYVFNCSPEMDYRTMGDIFKGLAASGSWGCFDEFNRLIPEVLSVCSVQYKAVCDAQRKKAALPGRGLEYIDKEGTKHEAVKDYKFLAADGVEMPLEEGCSGYITMNPGYIGRAELPESLKVLFRPITVVVPDRQLIMENMLMAEGFTEADILAKKFASLYYLLEDLLSPQKHYDWGLRAIKSVLVVAGTLLRSVEGQAEADVLFRALRDFNVPKILDSDMPVFMGLLKDLFPGVEPPRAQDHAFEEVIKTVAEEKGLVCDDEFQLRVVQLSELMAIRHCIFLMGPSGVGRTECYRTLAHALEKGCDTPSNTYLAVNNKKKVHISDLNPKAVSTTELYGYIELSTREWKDGILSNTMRDIANSQDDDPKWIILDGDLDANWIESMNSVMDDNRLLTLPSNERIRVETHTKLVFEIRNLKFATPATATRAGILYISESTQWENMVASWVNRVMPAYAKAAKWADPSQPTTWVRDLFAKYVPATLEAIRKNFSYITPLPKMNLVSTLTNILEGLFTAENLSNKSEQVHFEQYFYFAMIWAFGGGLSTKDGIDYRKKFDKWFKQTWTTVKLPKGTIYDFAVDSKQQKFKQWDSTSTVDFDSKTMNMASVFVPTVETSSLIFFMDMMLKARKPIMFVGPAGSGKTQVVKGRLGALNPEESLFQTINFNFFTDVITFQKTLESTLEKKAGINYAPPGTKKLVYFIDDMNMPKLDKYDTAMPLSLIRQHLGWGHWFDRTKLTYKNINNTQYVACMNPTAGSFIINPRLQRLFMTLAVEFPCQESLMKIFGTFLQSHLEKSGFGEECEQMGTKIIQAALTLHNKVCSTFRKTATNFHYEFNVRHLTNLFQGLLLATPENFPTTSKLCKLWLHESERVYADRLVDAQHLQAYNKQAEAVAKKFLNIDDIGEYYKAKDAKPLLFSALGSGSGYDEIKSLQALNTTLVAALNEYNETNAVMDLVLFEDAMKHVCRIGRIILNPGGHALLVGVGGSGKQSLAKLAAHLCGYDVARIVISGNYGINNLKEDLQVMYKKAGLQDCGMMFLLQDSQITDERFMVLINDLLASGDIPGLFPQEDKDEIVNSIRMQVKAAGIVDTTDNCWEFFLDRIRANLHVVFTASPVGDDLRIRSQRFLALINCTVIDWFQPWPEQSLLDVAKKFMQDVEMVESEDDATSEKIRQGIVEFMPYSFALVGKTSQVYLAHEKQHVHTTPKSFLELIKLYKSLLAKKRQMSKEAIERLENGVNKIETTSSIVDVLVEEANAKAIEVEEKVVSSDAFAEKVGIEKVKANEENEAAQIEEEKCSIIAKEVMEKQVSCEADLAAAEPLVAQAEAALDTLNKKDLGELKNLKKPPSGVDDVTAVVLILLQNNPKDKSWGAAQIMMKNVDKFIDQLKNFKPLIDEGKVAKKNVEACRPYIQLPHFNKEIMGNKSKAAAGLCEFIINIVMYYDVVSMVEPKRQELAEANAKLEGANTKLKAVREKVQALNEMVEDLENQFNKAIADKEAAILESERCKTKLALANRLINALAASAALWKETVGTMKVEYDVLVGDVLFFSAFCSYAGPFTSKYRAELINDWHQFIDSKGIPMTPGLTDPLKVMIDAATVASWVSEGLPSDPTSVQNGAILTNSERWSLMLDPQLQGIAWIKGREVKNDLQVTRLSNPKIVSTLEFAIENGQSVLIENIEETLDAVLTPVITRSFFKKGRSLYVKLGDKELEFNPNFRLFIHTKLSNPHYPPEIQAETTLINFTVTEKGLEDQLLALVVNKEKPELEETKAELIAQNNEYTIKLKDLESGLLQKLADAEGDITEDIELIESLEDTKRVSDEIKAKVEEAVSTEEKINTAREKYRDVASRGAMLFFILNSLNKIHSFYQFSLNAFVVVFIRGIDNSNIQPKSGFLRKMSFQAVVRKATKKFNWNGDLLRSLVPSAKNKQKKKAPTPELSPEQLAARLTKLIDTITFTVFEYTRRGLFDRDKLTVSTLLSLTILLKNGEITADENAMLCNSKKAGSVPPITDELSMWMSDSQWSVVEPLSKIPAFANFAKDMEKNSDEWKDWCSLDQPESVTMPGDWSHKLGDFQKLLIIKALKPERLTSALSKFVEKSMGKEYINQEPFDASKMMTETSQSTPVFFTLFSGYSPSKEIEAIADQYGNTLQNGKLTIISMGQGQEKPAEAILDKYMEEGGWVFLDNVHLMKGWLPTLERKLEIAAENGHMDFRCFLSAEPIAGNPHAKIVPESILQGCIKISNEPPSDMKSNLRRAFGAFNQELFDKFEEPKKQTAFKSILFGLCFYHSLLLGRKKVGVGIGTGTGSGLGFCRGYSFNMSDLTTCADVLYNYIVANQEVPWDDLRYMFGEVFYGGWITDAMDRRCCVTYLEVLFRPELLPDGNSSPNMELAPGFRAPYPTDYASLKNYIETALPTESPVMYGLHPNAEISLLTAEREILFGTISEISGDDGGSGGGSKGSDVVQRDLERFMQMLPDALDMIDIESRVKSKTPYVICALQEAARLNNLFAVMRKSMDELQLGLEGALNMSAEMEALSAGIASNSVPALWMSQVSTRIQEVYSLSAWYADILKREEQLKIWTKGDLSLPTSVWLPGLFNPKAFITAVMQTYARTNKLPLDVMKFMTDVTTKVDPSQIPEAPSEGAYVHGLCIEGARWDKASGSLRDSIPGELHTPMPVIWVKPVTADKFTLKSFYACPVYTNMQRANVYSPMVSTFTLRTKEAPHKWVLGSVALLLQDDLSA</sequence>
<dbReference type="InterPro" id="IPR042219">
    <property type="entry name" value="AAA_lid_11_sf"/>
</dbReference>
<dbReference type="InterPro" id="IPR041589">
    <property type="entry name" value="DNAH3_AAA_lid_1"/>
</dbReference>
<dbReference type="GO" id="GO:0030030">
    <property type="term" value="P:cell projection organization"/>
    <property type="evidence" value="ECO:0007669"/>
    <property type="project" value="UniProtKB-KW"/>
</dbReference>
<dbReference type="Gene3D" id="1.10.287.2620">
    <property type="match status" value="1"/>
</dbReference>
<dbReference type="Gene3D" id="1.20.920.30">
    <property type="match status" value="1"/>
</dbReference>
<dbReference type="InterPro" id="IPR042222">
    <property type="entry name" value="Dynein_2_N"/>
</dbReference>
<dbReference type="Gene3D" id="6.10.140.1060">
    <property type="match status" value="1"/>
</dbReference>
<dbReference type="SMART" id="SM00429">
    <property type="entry name" value="IPT"/>
    <property type="match status" value="1"/>
</dbReference>
<dbReference type="Pfam" id="PF08393">
    <property type="entry name" value="DHC_N2"/>
    <property type="match status" value="1"/>
</dbReference>
<reference evidence="21 22" key="1">
    <citation type="submission" date="2024-03" db="EMBL/GenBank/DDBJ databases">
        <title>Complete genome sequence of the green alga Chloropicon roscoffensis RCC1871.</title>
        <authorList>
            <person name="Lemieux C."/>
            <person name="Pombert J.-F."/>
            <person name="Otis C."/>
            <person name="Turmel M."/>
        </authorList>
    </citation>
    <scope>NUCLEOTIDE SEQUENCE [LARGE SCALE GENOMIC DNA]</scope>
    <source>
        <strain evidence="21 22">RCC1871</strain>
    </source>
</reference>
<evidence type="ECO:0000313" key="21">
    <source>
        <dbReference type="EMBL" id="WZN64425.1"/>
    </source>
</evidence>
<dbReference type="PROSITE" id="PS50194">
    <property type="entry name" value="FILAMIN_REPEAT"/>
    <property type="match status" value="1"/>
</dbReference>
<dbReference type="Proteomes" id="UP001472866">
    <property type="component" value="Chromosome 09"/>
</dbReference>
<dbReference type="SUPFAM" id="SSF81296">
    <property type="entry name" value="E set domains"/>
    <property type="match status" value="2"/>
</dbReference>
<evidence type="ECO:0000256" key="9">
    <source>
        <dbReference type="ARBA" id="ARBA00022846"/>
    </source>
</evidence>
<dbReference type="GO" id="GO:0005929">
    <property type="term" value="C:cilium"/>
    <property type="evidence" value="ECO:0007669"/>
    <property type="project" value="UniProtKB-ARBA"/>
</dbReference>
<evidence type="ECO:0000256" key="6">
    <source>
        <dbReference type="ARBA" id="ARBA00022741"/>
    </source>
</evidence>
<evidence type="ECO:0000259" key="20">
    <source>
        <dbReference type="SMART" id="SM00429"/>
    </source>
</evidence>
<dbReference type="Gene3D" id="1.10.8.1220">
    <property type="match status" value="1"/>
</dbReference>
<dbReference type="InterPro" id="IPR013602">
    <property type="entry name" value="Dynein_heavy_linker"/>
</dbReference>
<feature type="domain" description="AAA+ ATPase" evidence="19">
    <location>
        <begin position="1705"/>
        <end position="1874"/>
    </location>
</feature>
<dbReference type="InterPro" id="IPR026983">
    <property type="entry name" value="DHC"/>
</dbReference>
<dbReference type="InterPro" id="IPR002909">
    <property type="entry name" value="IPT_dom"/>
</dbReference>
<accession>A0AAX4PEM3</accession>
<dbReference type="InterPro" id="IPR043160">
    <property type="entry name" value="Dynein_C_barrel"/>
</dbReference>
<dbReference type="InterPro" id="IPR041228">
    <property type="entry name" value="Dynein_C"/>
</dbReference>